<protein>
    <submittedName>
        <fullName evidence="1">Uncharacterized protein</fullName>
    </submittedName>
</protein>
<dbReference type="EMBL" id="LAZR01021656">
    <property type="protein sequence ID" value="KKL84603.1"/>
    <property type="molecule type" value="Genomic_DNA"/>
</dbReference>
<name>A0A0F9FEB4_9ZZZZ</name>
<organism evidence="1">
    <name type="scientific">marine sediment metagenome</name>
    <dbReference type="NCBI Taxonomy" id="412755"/>
    <lineage>
        <taxon>unclassified sequences</taxon>
        <taxon>metagenomes</taxon>
        <taxon>ecological metagenomes</taxon>
    </lineage>
</organism>
<accession>A0A0F9FEB4</accession>
<reference evidence="1" key="1">
    <citation type="journal article" date="2015" name="Nature">
        <title>Complex archaea that bridge the gap between prokaryotes and eukaryotes.</title>
        <authorList>
            <person name="Spang A."/>
            <person name="Saw J.H."/>
            <person name="Jorgensen S.L."/>
            <person name="Zaremba-Niedzwiedzka K."/>
            <person name="Martijn J."/>
            <person name="Lind A.E."/>
            <person name="van Eijk R."/>
            <person name="Schleper C."/>
            <person name="Guy L."/>
            <person name="Ettema T.J."/>
        </authorList>
    </citation>
    <scope>NUCLEOTIDE SEQUENCE</scope>
</reference>
<evidence type="ECO:0000313" key="1">
    <source>
        <dbReference type="EMBL" id="KKL84603.1"/>
    </source>
</evidence>
<sequence>MKQIVIELPDSVPMNIVSVLKHNIDKEVKEYIPDSKVVTVWDIAKYAKNLRG</sequence>
<dbReference type="AlphaFoldDB" id="A0A0F9FEB4"/>
<comment type="caution">
    <text evidence="1">The sequence shown here is derived from an EMBL/GenBank/DDBJ whole genome shotgun (WGS) entry which is preliminary data.</text>
</comment>
<gene>
    <name evidence="1" type="ORF">LCGC14_1963110</name>
</gene>
<proteinExistence type="predicted"/>